<sequence length="142" mass="15241">MRAILTSLMAFFLSLLAGIFVAQWLALATGATEEFILVFASVPVLAVVFALVFLLPQVIGRTRASIDRAGKWSLAALVVAIAALLAFELWAVAGDTAKLEADLPMIAGLVLPGLAIVLVDWLFVRWRVGMRREGFGRNGTVS</sequence>
<comment type="caution">
    <text evidence="2">The sequence shown here is derived from an EMBL/GenBank/DDBJ whole genome shotgun (WGS) entry which is preliminary data.</text>
</comment>
<evidence type="ECO:0000313" key="2">
    <source>
        <dbReference type="EMBL" id="PSJ64372.1"/>
    </source>
</evidence>
<dbReference type="OrthoDB" id="8100373at2"/>
<gene>
    <name evidence="2" type="ORF">C7I84_05310</name>
</gene>
<evidence type="ECO:0000256" key="1">
    <source>
        <dbReference type="SAM" id="Phobius"/>
    </source>
</evidence>
<accession>A0A2P7SPI4</accession>
<evidence type="ECO:0000313" key="3">
    <source>
        <dbReference type="Proteomes" id="UP000241229"/>
    </source>
</evidence>
<dbReference type="EMBL" id="PXYK01000004">
    <property type="protein sequence ID" value="PSJ64372.1"/>
    <property type="molecule type" value="Genomic_DNA"/>
</dbReference>
<feature type="transmembrane region" description="Helical" evidence="1">
    <location>
        <begin position="105"/>
        <end position="124"/>
    </location>
</feature>
<feature type="transmembrane region" description="Helical" evidence="1">
    <location>
        <begin position="72"/>
        <end position="93"/>
    </location>
</feature>
<name>A0A2P7SPI4_9HYPH</name>
<feature type="transmembrane region" description="Helical" evidence="1">
    <location>
        <begin position="38"/>
        <end position="60"/>
    </location>
</feature>
<dbReference type="AlphaFoldDB" id="A0A2P7SPI4"/>
<reference evidence="2 3" key="1">
    <citation type="submission" date="2018-03" db="EMBL/GenBank/DDBJ databases">
        <title>The draft genome of Mesorhizobium sp. 6GN-30.</title>
        <authorList>
            <person name="Liu L."/>
            <person name="Li L."/>
            <person name="Wang T."/>
            <person name="Zhang X."/>
            <person name="Liang L."/>
        </authorList>
    </citation>
    <scope>NUCLEOTIDE SEQUENCE [LARGE SCALE GENOMIC DNA]</scope>
    <source>
        <strain evidence="2 3">6GN30</strain>
    </source>
</reference>
<proteinExistence type="predicted"/>
<dbReference type="Proteomes" id="UP000241229">
    <property type="component" value="Unassembled WGS sequence"/>
</dbReference>
<keyword evidence="3" id="KW-1185">Reference proteome</keyword>
<protein>
    <submittedName>
        <fullName evidence="2">Uncharacterized protein</fullName>
    </submittedName>
</protein>
<keyword evidence="1" id="KW-0472">Membrane</keyword>
<keyword evidence="1" id="KW-0812">Transmembrane</keyword>
<keyword evidence="1" id="KW-1133">Transmembrane helix</keyword>
<organism evidence="2 3">
    <name type="scientific">Kumtagia ephedrae</name>
    <dbReference type="NCBI Taxonomy" id="2116701"/>
    <lineage>
        <taxon>Bacteria</taxon>
        <taxon>Pseudomonadati</taxon>
        <taxon>Pseudomonadota</taxon>
        <taxon>Alphaproteobacteria</taxon>
        <taxon>Hyphomicrobiales</taxon>
        <taxon>Phyllobacteriaceae</taxon>
        <taxon>Kumtagia</taxon>
    </lineage>
</organism>
<dbReference type="RefSeq" id="WP_106771117.1">
    <property type="nucleotide sequence ID" value="NZ_PXYK01000004.1"/>
</dbReference>